<dbReference type="EMBL" id="DSBX01000338">
    <property type="protein sequence ID" value="HDR00366.1"/>
    <property type="molecule type" value="Genomic_DNA"/>
</dbReference>
<dbReference type="AlphaFoldDB" id="A0A7V0T715"/>
<sequence length="471" mass="51059">MTFPHLRTLTGLFALTLTAGAGLTTRPDSGLRLTSATDRAVEFELTVGPLALEDGPAGVSVRAPGTDRLAAPGEPDLPSREVLIGLPQQGGATVSAEGFLPERRTGVVVRPAVGFDGSAPPAPDAPGPHRLAELVEISTLRGVRVARVRVHPVRYDPVTGELVGYRRVAVSVRFEQAPRPDGTADRFEPVLARLLLNPEAAGWTSASPAGDTARFFDRSPHWCRVRTETTGVYRIRGAELAAAGFDLTAIDPATIRLYSIGEWQMNGPYPDTMLEVAVAVTAATPGRFGPNDEVVFYAESPSNWRSDTAGNRYWHTNYFTRYRPWWLTWGGTPGRRFAEVPAGGAANPRTTVTATARLEADRLCPARSGLLWLWERYLKIAGRDTALFRRPLDLPGRDSIESISGRLYGVKPGGDRTLYYFARLHLNGTVLDTVVITPRPALPQPADFTFPVSVPAGPGPDTLTFELYGEP</sequence>
<evidence type="ECO:0000259" key="1">
    <source>
        <dbReference type="Pfam" id="PF08126"/>
    </source>
</evidence>
<dbReference type="InterPro" id="IPR012600">
    <property type="entry name" value="Propeptide_C25"/>
</dbReference>
<gene>
    <name evidence="2" type="ORF">ENN51_08815</name>
</gene>
<organism evidence="2">
    <name type="scientific">candidate division WOR-3 bacterium</name>
    <dbReference type="NCBI Taxonomy" id="2052148"/>
    <lineage>
        <taxon>Bacteria</taxon>
        <taxon>Bacteria division WOR-3</taxon>
    </lineage>
</organism>
<dbReference type="Gene3D" id="2.60.40.3800">
    <property type="match status" value="1"/>
</dbReference>
<feature type="domain" description="Gingipain propeptide" evidence="1">
    <location>
        <begin position="128"/>
        <end position="178"/>
    </location>
</feature>
<evidence type="ECO:0000313" key="2">
    <source>
        <dbReference type="EMBL" id="HDR00366.1"/>
    </source>
</evidence>
<comment type="caution">
    <text evidence="2">The sequence shown here is derived from an EMBL/GenBank/DDBJ whole genome shotgun (WGS) entry which is preliminary data.</text>
</comment>
<dbReference type="GO" id="GO:0004197">
    <property type="term" value="F:cysteine-type endopeptidase activity"/>
    <property type="evidence" value="ECO:0007669"/>
    <property type="project" value="InterPro"/>
</dbReference>
<feature type="non-terminal residue" evidence="2">
    <location>
        <position position="471"/>
    </location>
</feature>
<dbReference type="Pfam" id="PF08126">
    <property type="entry name" value="Propeptide_C25"/>
    <property type="match status" value="1"/>
</dbReference>
<protein>
    <recommendedName>
        <fullName evidence="1">Gingipain propeptide domain-containing protein</fullName>
    </recommendedName>
</protein>
<dbReference type="Proteomes" id="UP000885672">
    <property type="component" value="Unassembled WGS sequence"/>
</dbReference>
<proteinExistence type="predicted"/>
<reference evidence="2" key="1">
    <citation type="journal article" date="2020" name="mSystems">
        <title>Genome- and Community-Level Interaction Insights into Carbon Utilization and Element Cycling Functions of Hydrothermarchaeota in Hydrothermal Sediment.</title>
        <authorList>
            <person name="Zhou Z."/>
            <person name="Liu Y."/>
            <person name="Xu W."/>
            <person name="Pan J."/>
            <person name="Luo Z.H."/>
            <person name="Li M."/>
        </authorList>
    </citation>
    <scope>NUCLEOTIDE SEQUENCE [LARGE SCALE GENOMIC DNA]</scope>
    <source>
        <strain evidence="2">SpSt-1182</strain>
    </source>
</reference>
<name>A0A7V0T715_UNCW3</name>
<accession>A0A7V0T715</accession>
<dbReference type="InterPro" id="IPR038490">
    <property type="entry name" value="Gingipain_propep_sf"/>
</dbReference>